<proteinExistence type="predicted"/>
<keyword evidence="3" id="KW-1185">Reference proteome</keyword>
<feature type="transmembrane region" description="Helical" evidence="1">
    <location>
        <begin position="71"/>
        <end position="90"/>
    </location>
</feature>
<protein>
    <recommendedName>
        <fullName evidence="4">DUF3784 domain-containing protein</fullName>
    </recommendedName>
</protein>
<keyword evidence="1" id="KW-0812">Transmembrane</keyword>
<evidence type="ECO:0000313" key="2">
    <source>
        <dbReference type="EMBL" id="RKN48414.1"/>
    </source>
</evidence>
<keyword evidence="1" id="KW-1133">Transmembrane helix</keyword>
<dbReference type="Proteomes" id="UP000281726">
    <property type="component" value="Unassembled WGS sequence"/>
</dbReference>
<evidence type="ECO:0008006" key="4">
    <source>
        <dbReference type="Google" id="ProtNLM"/>
    </source>
</evidence>
<dbReference type="EMBL" id="RBAK01000003">
    <property type="protein sequence ID" value="RKN48414.1"/>
    <property type="molecule type" value="Genomic_DNA"/>
</dbReference>
<feature type="transmembrane region" description="Helical" evidence="1">
    <location>
        <begin position="47"/>
        <end position="65"/>
    </location>
</feature>
<feature type="transmembrane region" description="Helical" evidence="1">
    <location>
        <begin position="6"/>
        <end position="27"/>
    </location>
</feature>
<evidence type="ECO:0000256" key="1">
    <source>
        <dbReference type="SAM" id="Phobius"/>
    </source>
</evidence>
<comment type="caution">
    <text evidence="2">The sequence shown here is derived from an EMBL/GenBank/DDBJ whole genome shotgun (WGS) entry which is preliminary data.</text>
</comment>
<accession>A0A3A9ZKQ3</accession>
<keyword evidence="1" id="KW-0472">Membrane</keyword>
<dbReference type="AlphaFoldDB" id="A0A3A9ZKQ3"/>
<organism evidence="2 3">
    <name type="scientific">Micromonospora endolithica</name>
    <dbReference type="NCBI Taxonomy" id="230091"/>
    <lineage>
        <taxon>Bacteria</taxon>
        <taxon>Bacillati</taxon>
        <taxon>Actinomycetota</taxon>
        <taxon>Actinomycetes</taxon>
        <taxon>Micromonosporales</taxon>
        <taxon>Micromonosporaceae</taxon>
        <taxon>Micromonospora</taxon>
    </lineage>
</organism>
<reference evidence="2 3" key="1">
    <citation type="journal article" date="2004" name="Syst. Appl. Microbiol.">
        <title>Cryptoendolithic actinomycetes from antarctic sandstone rock samples: Micromonospora endolithica sp. nov. and two isolates related to Micromonospora coerulea Jensen 1932.</title>
        <authorList>
            <person name="Hirsch P."/>
            <person name="Mevs U."/>
            <person name="Kroppenstedt R.M."/>
            <person name="Schumann P."/>
            <person name="Stackebrandt E."/>
        </authorList>
    </citation>
    <scope>NUCLEOTIDE SEQUENCE [LARGE SCALE GENOMIC DNA]</scope>
    <source>
        <strain evidence="2 3">JCM 12677</strain>
    </source>
</reference>
<sequence>MDLLDVFQVMFGIVGLVLTGHGVRLLLTRRMSPFTRRRWLGPVDAGMYFLCGGLFFLLLSVAYLGRLIGTFGPATMLTLTALAITFLTIGQVRYRPRDGSTDVR</sequence>
<evidence type="ECO:0000313" key="3">
    <source>
        <dbReference type="Proteomes" id="UP000281726"/>
    </source>
</evidence>
<name>A0A3A9ZKQ3_9ACTN</name>
<gene>
    <name evidence="2" type="ORF">D7223_10445</name>
</gene>